<comment type="caution">
    <text evidence="1">The sequence shown here is derived from an EMBL/GenBank/DDBJ whole genome shotgun (WGS) entry which is preliminary data.</text>
</comment>
<evidence type="ECO:0000313" key="2">
    <source>
        <dbReference type="Proteomes" id="UP000315252"/>
    </source>
</evidence>
<accession>A0A545TRS7</accession>
<protein>
    <submittedName>
        <fullName evidence="1">RidA family protein</fullName>
    </submittedName>
</protein>
<evidence type="ECO:0000313" key="1">
    <source>
        <dbReference type="EMBL" id="TQV79924.1"/>
    </source>
</evidence>
<dbReference type="OrthoDB" id="9799840at2"/>
<keyword evidence="2" id="KW-1185">Reference proteome</keyword>
<dbReference type="Proteomes" id="UP000315252">
    <property type="component" value="Unassembled WGS sequence"/>
</dbReference>
<proteinExistence type="predicted"/>
<dbReference type="InterPro" id="IPR035959">
    <property type="entry name" value="RutC-like_sf"/>
</dbReference>
<dbReference type="PANTHER" id="PTHR43857:SF1">
    <property type="entry name" value="YJGH FAMILY PROTEIN"/>
    <property type="match status" value="1"/>
</dbReference>
<dbReference type="SUPFAM" id="SSF55298">
    <property type="entry name" value="YjgF-like"/>
    <property type="match status" value="1"/>
</dbReference>
<dbReference type="PANTHER" id="PTHR43857">
    <property type="entry name" value="BLR7761 PROTEIN"/>
    <property type="match status" value="1"/>
</dbReference>
<dbReference type="AlphaFoldDB" id="A0A545TRS7"/>
<name>A0A545TRS7_9PROT</name>
<sequence>MSTASTKFITPEGIAPPASNYSHGAVVTGSPRRLVIAGQVGLDPDGTLAGGIPGDMAAQMERCWQNIFAILESEGMTKEDLIKITVYVTQADATGLYREIRDRMLDGHAPAATYVVVAGLAAPDFLVEIEGEAVAS</sequence>
<dbReference type="RefSeq" id="WP_142897104.1">
    <property type="nucleotide sequence ID" value="NZ_ML660055.1"/>
</dbReference>
<gene>
    <name evidence="1" type="ORF">FKG95_14705</name>
</gene>
<reference evidence="1 2" key="1">
    <citation type="submission" date="2019-06" db="EMBL/GenBank/DDBJ databases">
        <title>Whole genome sequence for Rhodospirillaceae sp. R148.</title>
        <authorList>
            <person name="Wang G."/>
        </authorList>
    </citation>
    <scope>NUCLEOTIDE SEQUENCE [LARGE SCALE GENOMIC DNA]</scope>
    <source>
        <strain evidence="1 2">R148</strain>
    </source>
</reference>
<dbReference type="Gene3D" id="3.30.1330.40">
    <property type="entry name" value="RutC-like"/>
    <property type="match status" value="1"/>
</dbReference>
<dbReference type="InterPro" id="IPR006175">
    <property type="entry name" value="YjgF/YER057c/UK114"/>
</dbReference>
<dbReference type="Pfam" id="PF01042">
    <property type="entry name" value="Ribonuc_L-PSP"/>
    <property type="match status" value="1"/>
</dbReference>
<dbReference type="CDD" id="cd00448">
    <property type="entry name" value="YjgF_YER057c_UK114_family"/>
    <property type="match status" value="1"/>
</dbReference>
<dbReference type="EMBL" id="VHSH01000004">
    <property type="protein sequence ID" value="TQV79924.1"/>
    <property type="molecule type" value="Genomic_DNA"/>
</dbReference>
<organism evidence="1 2">
    <name type="scientific">Denitrobaculum tricleocarpae</name>
    <dbReference type="NCBI Taxonomy" id="2591009"/>
    <lineage>
        <taxon>Bacteria</taxon>
        <taxon>Pseudomonadati</taxon>
        <taxon>Pseudomonadota</taxon>
        <taxon>Alphaproteobacteria</taxon>
        <taxon>Rhodospirillales</taxon>
        <taxon>Rhodospirillaceae</taxon>
        <taxon>Denitrobaculum</taxon>
    </lineage>
</organism>